<comment type="caution">
    <text evidence="5">The sequence shown here is derived from an EMBL/GenBank/DDBJ whole genome shotgun (WGS) entry which is preliminary data.</text>
</comment>
<feature type="domain" description="Solute-binding protein family 3/N-terminal" evidence="4">
    <location>
        <begin position="69"/>
        <end position="126"/>
    </location>
</feature>
<evidence type="ECO:0000256" key="2">
    <source>
        <dbReference type="ARBA" id="ARBA00022729"/>
    </source>
</evidence>
<organism evidence="5 6">
    <name type="scientific">Kitasatospora atroaurantiaca</name>
    <dbReference type="NCBI Taxonomy" id="285545"/>
    <lineage>
        <taxon>Bacteria</taxon>
        <taxon>Bacillati</taxon>
        <taxon>Actinomycetota</taxon>
        <taxon>Actinomycetes</taxon>
        <taxon>Kitasatosporales</taxon>
        <taxon>Streptomycetaceae</taxon>
        <taxon>Kitasatospora</taxon>
    </lineage>
</organism>
<dbReference type="InterPro" id="IPR001638">
    <property type="entry name" value="Solute-binding_3/MltF_N"/>
</dbReference>
<sequence length="139" mass="14077">MRRTLLATAALLPTLALAACSSDPATTKTAAPAGSSAIAAASQDVVSGERKVDAVAALLPEDVRKAGSLRLGAAVGSPPTAFYPDPATKKAAGLDVDFADAVAKVLGITIQREDASFETTLPALRSAITESRISPPEHP</sequence>
<protein>
    <submittedName>
        <fullName evidence="5">Extracellular solute-binding protein (Family 3)</fullName>
    </submittedName>
</protein>
<evidence type="ECO:0000256" key="3">
    <source>
        <dbReference type="SAM" id="SignalP"/>
    </source>
</evidence>
<proteinExistence type="inferred from homology"/>
<evidence type="ECO:0000259" key="4">
    <source>
        <dbReference type="Pfam" id="PF00497"/>
    </source>
</evidence>
<dbReference type="InterPro" id="IPR018313">
    <property type="entry name" value="SBP_3_CS"/>
</dbReference>
<comment type="similarity">
    <text evidence="1">Belongs to the bacterial solute-binding protein 3 family.</text>
</comment>
<feature type="signal peptide" evidence="3">
    <location>
        <begin position="1"/>
        <end position="18"/>
    </location>
</feature>
<dbReference type="Pfam" id="PF00497">
    <property type="entry name" value="SBP_bac_3"/>
    <property type="match status" value="1"/>
</dbReference>
<dbReference type="RefSeq" id="WP_145793243.1">
    <property type="nucleotide sequence ID" value="NZ_BAAABR010000022.1"/>
</dbReference>
<dbReference type="AlphaFoldDB" id="A0A561EV40"/>
<name>A0A561EV40_9ACTN</name>
<keyword evidence="6" id="KW-1185">Reference proteome</keyword>
<dbReference type="Proteomes" id="UP000318416">
    <property type="component" value="Unassembled WGS sequence"/>
</dbReference>
<evidence type="ECO:0000256" key="1">
    <source>
        <dbReference type="ARBA" id="ARBA00010333"/>
    </source>
</evidence>
<accession>A0A561EV40</accession>
<evidence type="ECO:0000313" key="6">
    <source>
        <dbReference type="Proteomes" id="UP000318416"/>
    </source>
</evidence>
<dbReference type="Gene3D" id="3.40.190.10">
    <property type="entry name" value="Periplasmic binding protein-like II"/>
    <property type="match status" value="1"/>
</dbReference>
<dbReference type="PROSITE" id="PS51257">
    <property type="entry name" value="PROKAR_LIPOPROTEIN"/>
    <property type="match status" value="1"/>
</dbReference>
<reference evidence="5 6" key="1">
    <citation type="submission" date="2019-06" db="EMBL/GenBank/DDBJ databases">
        <title>Sequencing the genomes of 1000 actinobacteria strains.</title>
        <authorList>
            <person name="Klenk H.-P."/>
        </authorList>
    </citation>
    <scope>NUCLEOTIDE SEQUENCE [LARGE SCALE GENOMIC DNA]</scope>
    <source>
        <strain evidence="5 6">DSM 41649</strain>
    </source>
</reference>
<feature type="chain" id="PRO_5021839537" evidence="3">
    <location>
        <begin position="19"/>
        <end position="139"/>
    </location>
</feature>
<keyword evidence="2 3" id="KW-0732">Signal</keyword>
<dbReference type="PROSITE" id="PS01039">
    <property type="entry name" value="SBP_BACTERIAL_3"/>
    <property type="match status" value="1"/>
</dbReference>
<dbReference type="EMBL" id="VIVR01000001">
    <property type="protein sequence ID" value="TWE19476.1"/>
    <property type="molecule type" value="Genomic_DNA"/>
</dbReference>
<dbReference type="SUPFAM" id="SSF53850">
    <property type="entry name" value="Periplasmic binding protein-like II"/>
    <property type="match status" value="1"/>
</dbReference>
<gene>
    <name evidence="5" type="ORF">FB465_4593</name>
</gene>
<dbReference type="OrthoDB" id="4633994at2"/>
<evidence type="ECO:0000313" key="5">
    <source>
        <dbReference type="EMBL" id="TWE19476.1"/>
    </source>
</evidence>